<evidence type="ECO:0008006" key="12">
    <source>
        <dbReference type="Google" id="ProtNLM"/>
    </source>
</evidence>
<dbReference type="Pfam" id="PF23247">
    <property type="entry name" value="LRR_RPS2"/>
    <property type="match status" value="1"/>
</dbReference>
<dbReference type="Pfam" id="PF00931">
    <property type="entry name" value="NB-ARC"/>
    <property type="match status" value="1"/>
</dbReference>
<dbReference type="GO" id="GO:0006952">
    <property type="term" value="P:defense response"/>
    <property type="evidence" value="ECO:0007669"/>
    <property type="project" value="UniProtKB-KW"/>
</dbReference>
<dbReference type="InterPro" id="IPR058922">
    <property type="entry name" value="WHD_DRP"/>
</dbReference>
<dbReference type="InterPro" id="IPR002182">
    <property type="entry name" value="NB-ARC"/>
</dbReference>
<sequence>MDVGSIVSILSCLCSQNSLQQSLERRFRHLGKPRKNLNKLKELVEQLDARRSDVNTKLDQMWLEKGMNPREEVKLWMKSVDRVKSQVSSLTEYNNNGCSFNFVCSRIKFGEVVEDKISEVKELLDNGQFLDDLVAENLPQVGYTLPSSPLMECDTTMKSLARILECLSQESVKRIGVYGMGGVGKTTIMKEIHNRLLEGRDFDHVIWVSAPKEPSPVKLQKGIGEKLDLDLSMIDDDVTRAVKLLEALSRRKRYTLILDDLWEQFSLETVGIPIPTTENGCKLVITTRLLSVCRGMETDEDVEVKALQDDEAWDLLRSKVGPVVSNSAEVGMIAKEVTKECGGLPLAIVTVGRALRNAADVSEWECALDELRASTANIEKMEQAVFAHLRFSYAKLKDDTSRSCFLFCALYPESHQIDTNELMEYWMWEGLLGYVGGIAAMKRKGKIILNELKHACLLEGLTQNAAEFIKMHDLIRDMAITIMRTNPHSICKAGIGMTKHQWMEEWAEDVQRVSLMRNDLKCIPFDFNLMWPKLTSLLLQFNSFSENISREFFENMQFLKVLDLSYTGIDFLPDSVSNLENLSALLLSNCWNLAAVPTLAKLNKLMVLDLSCSPRMKELPDGMQWLGNLRRLNLSQTGIEIFPFGLMSKYTLLEDLLIGGCGILWGSTTVKAISGGASIEEIISSNISSLELDLWNANVFDQYAKSGHWVQLDKFRITIGQPQAQFCEERSLAFSGRLVLRGNPVSLPPNTLELHLDDSADIKNLSMCLVNVTQLKYCKIRWCDDIESIIDSEEEEITLPMLERMELLVLGNLKIICRDVVRPGTLMSLKIVTVEYCPKLKTLFSGQILLQLKNLEEISVRSCTGMECIMKGEEGENDSGIEFPKLKRMKLKFMPLLESIYDGTILCPSLKSLEVASCEALKKLPLGLSATPALEEIRATRTWWNSLEWDQPDSKNVLQPYLVETRLTSTSYR</sequence>
<dbReference type="GO" id="GO:0005524">
    <property type="term" value="F:ATP binding"/>
    <property type="evidence" value="ECO:0007669"/>
    <property type="project" value="UniProtKB-KW"/>
</dbReference>
<accession>A0AAE1MKR5</accession>
<evidence type="ECO:0000256" key="4">
    <source>
        <dbReference type="ARBA" id="ARBA00022741"/>
    </source>
</evidence>
<dbReference type="Pfam" id="PF13855">
    <property type="entry name" value="LRR_8"/>
    <property type="match status" value="1"/>
</dbReference>
<evidence type="ECO:0000256" key="5">
    <source>
        <dbReference type="ARBA" id="ARBA00022821"/>
    </source>
</evidence>
<dbReference type="Gene3D" id="3.80.10.10">
    <property type="entry name" value="Ribonuclease Inhibitor"/>
    <property type="match status" value="2"/>
</dbReference>
<dbReference type="InterPro" id="IPR057135">
    <property type="entry name" value="At4g27190-like_LRR"/>
</dbReference>
<evidence type="ECO:0000256" key="1">
    <source>
        <dbReference type="ARBA" id="ARBA00008894"/>
    </source>
</evidence>
<dbReference type="Gene3D" id="1.10.10.10">
    <property type="entry name" value="Winged helix-like DNA-binding domain superfamily/Winged helix DNA-binding domain"/>
    <property type="match status" value="1"/>
</dbReference>
<evidence type="ECO:0000259" key="9">
    <source>
        <dbReference type="Pfam" id="PF23559"/>
    </source>
</evidence>
<feature type="domain" description="Disease resistance protein At4g27190-like leucine-rich repeats" evidence="8">
    <location>
        <begin position="812"/>
        <end position="924"/>
    </location>
</feature>
<protein>
    <recommendedName>
        <fullName evidence="12">AAA+ ATPase domain-containing protein</fullName>
    </recommendedName>
</protein>
<evidence type="ECO:0000259" key="8">
    <source>
        <dbReference type="Pfam" id="PF23247"/>
    </source>
</evidence>
<dbReference type="FunFam" id="1.10.10.10:FF:000322">
    <property type="entry name" value="Probable disease resistance protein At1g63360"/>
    <property type="match status" value="1"/>
</dbReference>
<dbReference type="FunFam" id="3.40.50.300:FF:001091">
    <property type="entry name" value="Probable disease resistance protein At1g61300"/>
    <property type="match status" value="1"/>
</dbReference>
<dbReference type="AlphaFoldDB" id="A0AAE1MKR5"/>
<evidence type="ECO:0000256" key="3">
    <source>
        <dbReference type="ARBA" id="ARBA00022737"/>
    </source>
</evidence>
<reference evidence="10" key="1">
    <citation type="submission" date="2023-10" db="EMBL/GenBank/DDBJ databases">
        <title>Chromosome-level genome of the transformable northern wattle, Acacia crassicarpa.</title>
        <authorList>
            <person name="Massaro I."/>
            <person name="Sinha N.R."/>
            <person name="Poethig S."/>
            <person name="Leichty A.R."/>
        </authorList>
    </citation>
    <scope>NUCLEOTIDE SEQUENCE</scope>
    <source>
        <strain evidence="10">Acra3RX</strain>
        <tissue evidence="10">Leaf</tissue>
    </source>
</reference>
<dbReference type="InterPro" id="IPR050905">
    <property type="entry name" value="Plant_NBS-LRR"/>
</dbReference>
<comment type="caution">
    <text evidence="10">The sequence shown here is derived from an EMBL/GenBank/DDBJ whole genome shotgun (WGS) entry which is preliminary data.</text>
</comment>
<keyword evidence="3" id="KW-0677">Repeat</keyword>
<dbReference type="Proteomes" id="UP001293593">
    <property type="component" value="Unassembled WGS sequence"/>
</dbReference>
<feature type="domain" description="NB-ARC" evidence="7">
    <location>
        <begin position="159"/>
        <end position="322"/>
    </location>
</feature>
<proteinExistence type="inferred from homology"/>
<name>A0AAE1MKR5_9FABA</name>
<keyword evidence="11" id="KW-1185">Reference proteome</keyword>
<dbReference type="Pfam" id="PF23559">
    <property type="entry name" value="WHD_DRP"/>
    <property type="match status" value="1"/>
</dbReference>
<evidence type="ECO:0000256" key="2">
    <source>
        <dbReference type="ARBA" id="ARBA00022614"/>
    </source>
</evidence>
<organism evidence="10 11">
    <name type="scientific">Acacia crassicarpa</name>
    <name type="common">northern wattle</name>
    <dbReference type="NCBI Taxonomy" id="499986"/>
    <lineage>
        <taxon>Eukaryota</taxon>
        <taxon>Viridiplantae</taxon>
        <taxon>Streptophyta</taxon>
        <taxon>Embryophyta</taxon>
        <taxon>Tracheophyta</taxon>
        <taxon>Spermatophyta</taxon>
        <taxon>Magnoliopsida</taxon>
        <taxon>eudicotyledons</taxon>
        <taxon>Gunneridae</taxon>
        <taxon>Pentapetalae</taxon>
        <taxon>rosids</taxon>
        <taxon>fabids</taxon>
        <taxon>Fabales</taxon>
        <taxon>Fabaceae</taxon>
        <taxon>Caesalpinioideae</taxon>
        <taxon>mimosoid clade</taxon>
        <taxon>Acacieae</taxon>
        <taxon>Acacia</taxon>
    </lineage>
</organism>
<dbReference type="GO" id="GO:0043531">
    <property type="term" value="F:ADP binding"/>
    <property type="evidence" value="ECO:0007669"/>
    <property type="project" value="InterPro"/>
</dbReference>
<keyword evidence="2" id="KW-0433">Leucine-rich repeat</keyword>
<gene>
    <name evidence="10" type="ORF">QN277_020146</name>
</gene>
<dbReference type="EMBL" id="JAWXYG010000005">
    <property type="protein sequence ID" value="KAK4271447.1"/>
    <property type="molecule type" value="Genomic_DNA"/>
</dbReference>
<evidence type="ECO:0000256" key="6">
    <source>
        <dbReference type="ARBA" id="ARBA00022840"/>
    </source>
</evidence>
<dbReference type="InterPro" id="IPR042197">
    <property type="entry name" value="Apaf_helical"/>
</dbReference>
<keyword evidence="6" id="KW-0067">ATP-binding</keyword>
<feature type="domain" description="Disease resistance protein winged helix" evidence="9">
    <location>
        <begin position="410"/>
        <end position="479"/>
    </location>
</feature>
<comment type="similarity">
    <text evidence="1">Belongs to the disease resistance NB-LRR family.</text>
</comment>
<evidence type="ECO:0000259" key="7">
    <source>
        <dbReference type="Pfam" id="PF00931"/>
    </source>
</evidence>
<dbReference type="InterPro" id="IPR027417">
    <property type="entry name" value="P-loop_NTPase"/>
</dbReference>
<dbReference type="PANTHER" id="PTHR33463">
    <property type="entry name" value="NB-ARC DOMAIN-CONTAINING PROTEIN-RELATED"/>
    <property type="match status" value="1"/>
</dbReference>
<evidence type="ECO:0000313" key="11">
    <source>
        <dbReference type="Proteomes" id="UP001293593"/>
    </source>
</evidence>
<dbReference type="SUPFAM" id="SSF52058">
    <property type="entry name" value="L domain-like"/>
    <property type="match status" value="1"/>
</dbReference>
<dbReference type="SUPFAM" id="SSF52540">
    <property type="entry name" value="P-loop containing nucleoside triphosphate hydrolases"/>
    <property type="match status" value="1"/>
</dbReference>
<dbReference type="FunFam" id="1.10.8.430:FF:000003">
    <property type="entry name" value="Probable disease resistance protein At5g66910"/>
    <property type="match status" value="1"/>
</dbReference>
<dbReference type="Gene3D" id="1.10.8.430">
    <property type="entry name" value="Helical domain of apoptotic protease-activating factors"/>
    <property type="match status" value="1"/>
</dbReference>
<dbReference type="PANTHER" id="PTHR33463:SF209">
    <property type="entry name" value="DISEASE RESISTANCE PROTEIN RPS2-LIKE"/>
    <property type="match status" value="1"/>
</dbReference>
<dbReference type="InterPro" id="IPR001611">
    <property type="entry name" value="Leu-rich_rpt"/>
</dbReference>
<keyword evidence="5" id="KW-0611">Plant defense</keyword>
<dbReference type="Gene3D" id="3.40.50.300">
    <property type="entry name" value="P-loop containing nucleotide triphosphate hydrolases"/>
    <property type="match status" value="1"/>
</dbReference>
<keyword evidence="4" id="KW-0547">Nucleotide-binding</keyword>
<dbReference type="InterPro" id="IPR036388">
    <property type="entry name" value="WH-like_DNA-bd_sf"/>
</dbReference>
<dbReference type="PRINTS" id="PR00364">
    <property type="entry name" value="DISEASERSIST"/>
</dbReference>
<dbReference type="InterPro" id="IPR032675">
    <property type="entry name" value="LRR_dom_sf"/>
</dbReference>
<evidence type="ECO:0000313" key="10">
    <source>
        <dbReference type="EMBL" id="KAK4271447.1"/>
    </source>
</evidence>